<keyword evidence="9" id="KW-1133">Transmembrane helix</keyword>
<comment type="catalytic activity">
    <reaction evidence="1">
        <text>ATP + protein L-histidine = ADP + protein N-phospho-L-histidine.</text>
        <dbReference type="EC" id="2.7.13.3"/>
    </reaction>
</comment>
<dbReference type="Gene3D" id="1.20.5.1930">
    <property type="match status" value="1"/>
</dbReference>
<accession>A0A4Q7J597</accession>
<dbReference type="GO" id="GO:0005524">
    <property type="term" value="F:ATP binding"/>
    <property type="evidence" value="ECO:0007669"/>
    <property type="project" value="UniProtKB-KW"/>
</dbReference>
<feature type="transmembrane region" description="Helical" evidence="9">
    <location>
        <begin position="131"/>
        <end position="155"/>
    </location>
</feature>
<evidence type="ECO:0000256" key="8">
    <source>
        <dbReference type="ARBA" id="ARBA00023012"/>
    </source>
</evidence>
<evidence type="ECO:0000256" key="3">
    <source>
        <dbReference type="ARBA" id="ARBA00022553"/>
    </source>
</evidence>
<evidence type="ECO:0000256" key="5">
    <source>
        <dbReference type="ARBA" id="ARBA00022741"/>
    </source>
</evidence>
<dbReference type="AlphaFoldDB" id="A0A4Q7J597"/>
<dbReference type="PANTHER" id="PTHR24421:SF10">
    <property type="entry name" value="NITRATE_NITRITE SENSOR PROTEIN NARQ"/>
    <property type="match status" value="1"/>
</dbReference>
<evidence type="ECO:0000256" key="1">
    <source>
        <dbReference type="ARBA" id="ARBA00000085"/>
    </source>
</evidence>
<evidence type="ECO:0000256" key="9">
    <source>
        <dbReference type="SAM" id="Phobius"/>
    </source>
</evidence>
<dbReference type="RefSeq" id="WP_130476687.1">
    <property type="nucleotide sequence ID" value="NZ_SFCC01000009.1"/>
</dbReference>
<dbReference type="Proteomes" id="UP000292003">
    <property type="component" value="Unassembled WGS sequence"/>
</dbReference>
<dbReference type="InterPro" id="IPR036890">
    <property type="entry name" value="HATPase_C_sf"/>
</dbReference>
<proteinExistence type="predicted"/>
<comment type="caution">
    <text evidence="11">The sequence shown here is derived from an EMBL/GenBank/DDBJ whole genome shotgun (WGS) entry which is preliminary data.</text>
</comment>
<dbReference type="Gene3D" id="3.30.565.10">
    <property type="entry name" value="Histidine kinase-like ATPase, C-terminal domain"/>
    <property type="match status" value="1"/>
</dbReference>
<feature type="transmembrane region" description="Helical" evidence="9">
    <location>
        <begin position="20"/>
        <end position="41"/>
    </location>
</feature>
<keyword evidence="6" id="KW-0418">Kinase</keyword>
<dbReference type="InterPro" id="IPR011712">
    <property type="entry name" value="Sig_transdc_His_kin_sub3_dim/P"/>
</dbReference>
<evidence type="ECO:0000256" key="7">
    <source>
        <dbReference type="ARBA" id="ARBA00022840"/>
    </source>
</evidence>
<gene>
    <name evidence="11" type="ORF">EWH70_18430</name>
</gene>
<keyword evidence="9" id="KW-0472">Membrane</keyword>
<name>A0A4Q7J597_9PSEU</name>
<evidence type="ECO:0000259" key="10">
    <source>
        <dbReference type="Pfam" id="PF07730"/>
    </source>
</evidence>
<dbReference type="InterPro" id="IPR050482">
    <property type="entry name" value="Sensor_HK_TwoCompSys"/>
</dbReference>
<protein>
    <recommendedName>
        <fullName evidence="2">histidine kinase</fullName>
        <ecNumber evidence="2">2.7.13.3</ecNumber>
    </recommendedName>
</protein>
<keyword evidence="4" id="KW-0808">Transferase</keyword>
<keyword evidence="3" id="KW-0597">Phosphoprotein</keyword>
<dbReference type="GO" id="GO:0046983">
    <property type="term" value="F:protein dimerization activity"/>
    <property type="evidence" value="ECO:0007669"/>
    <property type="project" value="InterPro"/>
</dbReference>
<feature type="transmembrane region" description="Helical" evidence="9">
    <location>
        <begin position="86"/>
        <end position="110"/>
    </location>
</feature>
<dbReference type="PANTHER" id="PTHR24421">
    <property type="entry name" value="NITRATE/NITRITE SENSOR PROTEIN NARX-RELATED"/>
    <property type="match status" value="1"/>
</dbReference>
<dbReference type="EC" id="2.7.13.3" evidence="2"/>
<dbReference type="Pfam" id="PF07730">
    <property type="entry name" value="HisKA_3"/>
    <property type="match status" value="1"/>
</dbReference>
<evidence type="ECO:0000256" key="4">
    <source>
        <dbReference type="ARBA" id="ARBA00022679"/>
    </source>
</evidence>
<sequence length="382" mass="41478">MGIVLAGELFPVTQWAFRLYGVLHGVLTLLVFTLMLGVLLLGLTEKAATGTRWLQISLLGSQALLVAVAKLWLYPYAHPTEFMLGWLFLILWPGFRPWLGYAAILVVYCFHYANGPDAPSQLTFIIDTSQMSVFSVIVVVSLMWFVVGVAVHALAGVVAVTRELHSARNEVTRLTAAEERRKMSQLLHDQVGQSMVAIMLRTELAQRLMPTDPEGAHKEMCGVFDAAKDTLRSIRSIAHDNLGTEFERELGSAITLLEAAGVNCRLHLAVAPSGPAAEILAWTLREAATNILKHSDATVCEIVLRDEERLYHFAIRNNGAKQEAPISGGSGLIMIQERAARAGGKATLKQAGDVFTLALIVPHGPTDGEEPGASDAHQQATA</sequence>
<keyword evidence="7" id="KW-0067">ATP-binding</keyword>
<dbReference type="GO" id="GO:0000155">
    <property type="term" value="F:phosphorelay sensor kinase activity"/>
    <property type="evidence" value="ECO:0007669"/>
    <property type="project" value="InterPro"/>
</dbReference>
<evidence type="ECO:0000313" key="11">
    <source>
        <dbReference type="EMBL" id="RZQ62259.1"/>
    </source>
</evidence>
<feature type="transmembrane region" description="Helical" evidence="9">
    <location>
        <begin position="53"/>
        <end position="74"/>
    </location>
</feature>
<evidence type="ECO:0000256" key="6">
    <source>
        <dbReference type="ARBA" id="ARBA00022777"/>
    </source>
</evidence>
<dbReference type="SUPFAM" id="SSF55874">
    <property type="entry name" value="ATPase domain of HSP90 chaperone/DNA topoisomerase II/histidine kinase"/>
    <property type="match status" value="1"/>
</dbReference>
<evidence type="ECO:0000256" key="2">
    <source>
        <dbReference type="ARBA" id="ARBA00012438"/>
    </source>
</evidence>
<dbReference type="OrthoDB" id="5241784at2"/>
<reference evidence="11 12" key="1">
    <citation type="submission" date="2019-02" db="EMBL/GenBank/DDBJ databases">
        <title>Draft genome sequence of Amycolatopsis sp. 8-3EHSu isolated from roots of Suaeda maritima.</title>
        <authorList>
            <person name="Duangmal K."/>
            <person name="Chantavorakit T."/>
        </authorList>
    </citation>
    <scope>NUCLEOTIDE SEQUENCE [LARGE SCALE GENOMIC DNA]</scope>
    <source>
        <strain evidence="11 12">8-3EHSu</strain>
    </source>
</reference>
<dbReference type="EMBL" id="SFCC01000009">
    <property type="protein sequence ID" value="RZQ62259.1"/>
    <property type="molecule type" value="Genomic_DNA"/>
</dbReference>
<dbReference type="GO" id="GO:0016020">
    <property type="term" value="C:membrane"/>
    <property type="evidence" value="ECO:0007669"/>
    <property type="project" value="InterPro"/>
</dbReference>
<organism evidence="11 12">
    <name type="scientific">Amycolatopsis suaedae</name>
    <dbReference type="NCBI Taxonomy" id="2510978"/>
    <lineage>
        <taxon>Bacteria</taxon>
        <taxon>Bacillati</taxon>
        <taxon>Actinomycetota</taxon>
        <taxon>Actinomycetes</taxon>
        <taxon>Pseudonocardiales</taxon>
        <taxon>Pseudonocardiaceae</taxon>
        <taxon>Amycolatopsis</taxon>
    </lineage>
</organism>
<keyword evidence="12" id="KW-1185">Reference proteome</keyword>
<keyword evidence="8" id="KW-0902">Two-component regulatory system</keyword>
<feature type="domain" description="Signal transduction histidine kinase subgroup 3 dimerisation and phosphoacceptor" evidence="10">
    <location>
        <begin position="179"/>
        <end position="240"/>
    </location>
</feature>
<evidence type="ECO:0000313" key="12">
    <source>
        <dbReference type="Proteomes" id="UP000292003"/>
    </source>
</evidence>
<keyword evidence="9" id="KW-0812">Transmembrane</keyword>
<keyword evidence="5" id="KW-0547">Nucleotide-binding</keyword>